<dbReference type="Gene3D" id="3.40.50.1000">
    <property type="entry name" value="HAD superfamily/HAD-like"/>
    <property type="match status" value="1"/>
</dbReference>
<keyword evidence="2" id="KW-0479">Metal-binding</keyword>
<dbReference type="AlphaFoldDB" id="A0A7I8VF29"/>
<evidence type="ECO:0000313" key="6">
    <source>
        <dbReference type="Proteomes" id="UP000549394"/>
    </source>
</evidence>
<dbReference type="SUPFAM" id="SSF56784">
    <property type="entry name" value="HAD-like"/>
    <property type="match status" value="1"/>
</dbReference>
<evidence type="ECO:0000256" key="1">
    <source>
        <dbReference type="ARBA" id="ARBA00009589"/>
    </source>
</evidence>
<dbReference type="InterPro" id="IPR036412">
    <property type="entry name" value="HAD-like_sf"/>
</dbReference>
<evidence type="ECO:0000256" key="4">
    <source>
        <dbReference type="ARBA" id="ARBA00022842"/>
    </source>
</evidence>
<keyword evidence="4" id="KW-0460">Magnesium</keyword>
<dbReference type="PANTHER" id="PTHR12103">
    <property type="entry name" value="5'-NUCLEOTIDASE DOMAIN-CONTAINING"/>
    <property type="match status" value="1"/>
</dbReference>
<keyword evidence="6" id="KW-1185">Reference proteome</keyword>
<dbReference type="OrthoDB" id="409330at2759"/>
<protein>
    <submittedName>
        <fullName evidence="5">DgyrCDS3051</fullName>
    </submittedName>
</protein>
<proteinExistence type="inferred from homology"/>
<organism evidence="5 6">
    <name type="scientific">Dimorphilus gyrociliatus</name>
    <dbReference type="NCBI Taxonomy" id="2664684"/>
    <lineage>
        <taxon>Eukaryota</taxon>
        <taxon>Metazoa</taxon>
        <taxon>Spiralia</taxon>
        <taxon>Lophotrochozoa</taxon>
        <taxon>Annelida</taxon>
        <taxon>Polychaeta</taxon>
        <taxon>Polychaeta incertae sedis</taxon>
        <taxon>Dinophilidae</taxon>
        <taxon>Dimorphilus</taxon>
    </lineage>
</organism>
<keyword evidence="3" id="KW-0378">Hydrolase</keyword>
<evidence type="ECO:0000313" key="5">
    <source>
        <dbReference type="EMBL" id="CAD5113891.1"/>
    </source>
</evidence>
<dbReference type="EMBL" id="CAJFCJ010000004">
    <property type="protein sequence ID" value="CAD5113891.1"/>
    <property type="molecule type" value="Genomic_DNA"/>
</dbReference>
<gene>
    <name evidence="5" type="ORF">DGYR_LOCUS2808</name>
</gene>
<reference evidence="5 6" key="1">
    <citation type="submission" date="2020-08" db="EMBL/GenBank/DDBJ databases">
        <authorList>
            <person name="Hejnol A."/>
        </authorList>
    </citation>
    <scope>NUCLEOTIDE SEQUENCE [LARGE SCALE GENOMIC DNA]</scope>
</reference>
<dbReference type="GO" id="GO:0046872">
    <property type="term" value="F:metal ion binding"/>
    <property type="evidence" value="ECO:0007669"/>
    <property type="project" value="UniProtKB-KW"/>
</dbReference>
<dbReference type="Proteomes" id="UP000549394">
    <property type="component" value="Unassembled WGS sequence"/>
</dbReference>
<dbReference type="InterPro" id="IPR023214">
    <property type="entry name" value="HAD_sf"/>
</dbReference>
<dbReference type="Pfam" id="PF05761">
    <property type="entry name" value="5_nucleotid"/>
    <property type="match status" value="1"/>
</dbReference>
<dbReference type="PANTHER" id="PTHR12103:SF12">
    <property type="entry name" value="FI20020P1"/>
    <property type="match status" value="1"/>
</dbReference>
<accession>A0A7I8VF29</accession>
<sequence>MLSKNLHLRRILHPNIIKSVSLNYSNDVSGTDNEDLKYLGRRKVDLRKEYDRVRQKVFDLPPPNDANPKSVFANNELDLSEIKIYGFDYDYTLASYADSLKNLIYDMSRDALVHIQKYPSELLKTKFDPTFAVRGLHCDVQHGLLLKIDAFHDIQKGCVYRGLQPLSQDDIIDLYDGTHVNIDQMNNYYGSVKKGSNATMHQLMDLFALPEMTLFANVIEFFIENNIPYDPEYVFFDVKNTVQTLHKSGSLHKEVMNQIDTYVNPGDAVTQLLRRLSSAGKQLFLITNSSAAFVNAGMELMVGKNWNALFDVIITNARKPEFFHETRRPFRKINTHTGQLSWDRVTVFEKGCFYQEGNFFQLEQLTGWCGSEVLYFGDHVYTDLAVRTVFIQVVFNKYTFCFTGCNFKTWMAYWRNHSGARKRNHYNK</sequence>
<dbReference type="NCBIfam" id="TIGR02244">
    <property type="entry name" value="HAD-IG-Ncltidse"/>
    <property type="match status" value="1"/>
</dbReference>
<name>A0A7I8VF29_9ANNE</name>
<evidence type="ECO:0000256" key="2">
    <source>
        <dbReference type="ARBA" id="ARBA00022723"/>
    </source>
</evidence>
<dbReference type="InterPro" id="IPR008380">
    <property type="entry name" value="HAD-SF_hydro_IG_5-nucl"/>
</dbReference>
<comment type="similarity">
    <text evidence="1">Belongs to the 5'(3')-deoxyribonucleotidase family.</text>
</comment>
<dbReference type="GO" id="GO:0008253">
    <property type="term" value="F:5'-nucleotidase activity"/>
    <property type="evidence" value="ECO:0007669"/>
    <property type="project" value="TreeGrafter"/>
</dbReference>
<evidence type="ECO:0000256" key="3">
    <source>
        <dbReference type="ARBA" id="ARBA00022801"/>
    </source>
</evidence>
<comment type="caution">
    <text evidence="5">The sequence shown here is derived from an EMBL/GenBank/DDBJ whole genome shotgun (WGS) entry which is preliminary data.</text>
</comment>